<dbReference type="InterPro" id="IPR014729">
    <property type="entry name" value="Rossmann-like_a/b/a_fold"/>
</dbReference>
<evidence type="ECO:0000256" key="1">
    <source>
        <dbReference type="SAM" id="Coils"/>
    </source>
</evidence>
<evidence type="ECO:0008006" key="3">
    <source>
        <dbReference type="Google" id="ProtNLM"/>
    </source>
</evidence>
<dbReference type="Gene3D" id="3.40.50.620">
    <property type="entry name" value="HUPs"/>
    <property type="match status" value="1"/>
</dbReference>
<keyword evidence="1" id="KW-0175">Coiled coil</keyword>
<name>A0A0F9U3R5_9ZZZZ</name>
<reference evidence="2" key="1">
    <citation type="journal article" date="2015" name="Nature">
        <title>Complex archaea that bridge the gap between prokaryotes and eukaryotes.</title>
        <authorList>
            <person name="Spang A."/>
            <person name="Saw J.H."/>
            <person name="Jorgensen S.L."/>
            <person name="Zaremba-Niedzwiedzka K."/>
            <person name="Martijn J."/>
            <person name="Lind A.E."/>
            <person name="van Eijk R."/>
            <person name="Schleper C."/>
            <person name="Guy L."/>
            <person name="Ettema T.J."/>
        </authorList>
    </citation>
    <scope>NUCLEOTIDE SEQUENCE</scope>
</reference>
<comment type="caution">
    <text evidence="2">The sequence shown here is derived from an EMBL/GenBank/DDBJ whole genome shotgun (WGS) entry which is preliminary data.</text>
</comment>
<dbReference type="AlphaFoldDB" id="A0A0F9U3R5"/>
<dbReference type="SUPFAM" id="SSF52402">
    <property type="entry name" value="Adenine nucleotide alpha hydrolases-like"/>
    <property type="match status" value="1"/>
</dbReference>
<evidence type="ECO:0000313" key="2">
    <source>
        <dbReference type="EMBL" id="KKN55931.1"/>
    </source>
</evidence>
<gene>
    <name evidence="2" type="ORF">LCGC14_0577290</name>
</gene>
<accession>A0A0F9U3R5</accession>
<dbReference type="EMBL" id="LAZR01000865">
    <property type="protein sequence ID" value="KKN55931.1"/>
    <property type="molecule type" value="Genomic_DNA"/>
</dbReference>
<sequence>MKHCIKCVIPDTRPHIIFNEDGVCQACINNEKKKLIDYEERFNELKALCEKYRRDDGYYDCILAVSGGKDSHFITYTMKERLGMNPLLVCVSDPFTHSDVGEHNLKNLTIAFGCDLIVFNISQDTFKKATKIGFEELCEPLRFVEAAIYTVPFKVSVAFNIPLVVFGENAAYEYGTSEEENYSAKKFIEAGHSSAGEKLSNEIQDFWIKRGLSKRGINAVILPSKEDLDHVKPEPIFLSYFTQWDDERNYLIAKRYGFKDLHHDWQREGTLESYGQIDSIAYFTHIWLKYPKFGFARATDIACRWIRKGKISREEGIKLVMKNDHRMDQRTLEDFNKFMGYSTREFWDIVERFWNSKIFTKINGIWRLKNPLWKLENEESYLSLPPHINLKEKEK</sequence>
<dbReference type="InterPro" id="IPR020022">
    <property type="entry name" value="N-acetyl_sugar_amidoTrfase"/>
</dbReference>
<protein>
    <recommendedName>
        <fullName evidence="3">N-acetyl sugar amidotransferase</fullName>
    </recommendedName>
</protein>
<feature type="coiled-coil region" evidence="1">
    <location>
        <begin position="28"/>
        <end position="55"/>
    </location>
</feature>
<organism evidence="2">
    <name type="scientific">marine sediment metagenome</name>
    <dbReference type="NCBI Taxonomy" id="412755"/>
    <lineage>
        <taxon>unclassified sequences</taxon>
        <taxon>metagenomes</taxon>
        <taxon>ecological metagenomes</taxon>
    </lineage>
</organism>
<proteinExistence type="predicted"/>
<dbReference type="NCBIfam" id="TIGR03573">
    <property type="entry name" value="WbuX"/>
    <property type="match status" value="1"/>
</dbReference>